<feature type="compositionally biased region" description="Acidic residues" evidence="1">
    <location>
        <begin position="85"/>
        <end position="104"/>
    </location>
</feature>
<dbReference type="EMBL" id="JADIMH010000032">
    <property type="protein sequence ID" value="MBO8467255.1"/>
    <property type="molecule type" value="Genomic_DNA"/>
</dbReference>
<reference evidence="2" key="2">
    <citation type="journal article" date="2021" name="PeerJ">
        <title>Extensive microbial diversity within the chicken gut microbiome revealed by metagenomics and culture.</title>
        <authorList>
            <person name="Gilroy R."/>
            <person name="Ravi A."/>
            <person name="Getino M."/>
            <person name="Pursley I."/>
            <person name="Horton D.L."/>
            <person name="Alikhan N.F."/>
            <person name="Baker D."/>
            <person name="Gharbi K."/>
            <person name="Hall N."/>
            <person name="Watson M."/>
            <person name="Adriaenssens E.M."/>
            <person name="Foster-Nyarko E."/>
            <person name="Jarju S."/>
            <person name="Secka A."/>
            <person name="Antonio M."/>
            <person name="Oren A."/>
            <person name="Chaudhuri R.R."/>
            <person name="La Ragione R."/>
            <person name="Hildebrand F."/>
            <person name="Pallen M.J."/>
        </authorList>
    </citation>
    <scope>NUCLEOTIDE SEQUENCE</scope>
    <source>
        <strain evidence="2">B1-15692</strain>
    </source>
</reference>
<organism evidence="2 3">
    <name type="scientific">Candidatus Cryptobacteroides faecipullorum</name>
    <dbReference type="NCBI Taxonomy" id="2840764"/>
    <lineage>
        <taxon>Bacteria</taxon>
        <taxon>Pseudomonadati</taxon>
        <taxon>Bacteroidota</taxon>
        <taxon>Bacteroidia</taxon>
        <taxon>Bacteroidales</taxon>
        <taxon>Candidatus Cryptobacteroides</taxon>
    </lineage>
</organism>
<feature type="region of interest" description="Disordered" evidence="1">
    <location>
        <begin position="78"/>
        <end position="121"/>
    </location>
</feature>
<evidence type="ECO:0000313" key="3">
    <source>
        <dbReference type="Proteomes" id="UP000823660"/>
    </source>
</evidence>
<gene>
    <name evidence="2" type="ORF">IAB99_05775</name>
</gene>
<dbReference type="Proteomes" id="UP000823660">
    <property type="component" value="Unassembled WGS sequence"/>
</dbReference>
<evidence type="ECO:0000313" key="2">
    <source>
        <dbReference type="EMBL" id="MBO8467255.1"/>
    </source>
</evidence>
<sequence>MDNKSTNQKKRAVVSFENMSEELAAAFAEKYPKGFSDYFPDLQKYDKPDGTSFYAVTLEIPDAVYLVKIKVKTDDADDIERWLDGDDDDEDGAGESGDGEDLPDDNIAQYATGDDDSSDSE</sequence>
<evidence type="ECO:0000256" key="1">
    <source>
        <dbReference type="SAM" id="MobiDB-lite"/>
    </source>
</evidence>
<accession>A0A9D9NBK5</accession>
<reference evidence="2" key="1">
    <citation type="submission" date="2020-10" db="EMBL/GenBank/DDBJ databases">
        <authorList>
            <person name="Gilroy R."/>
        </authorList>
    </citation>
    <scope>NUCLEOTIDE SEQUENCE</scope>
    <source>
        <strain evidence="2">B1-15692</strain>
    </source>
</reference>
<comment type="caution">
    <text evidence="2">The sequence shown here is derived from an EMBL/GenBank/DDBJ whole genome shotgun (WGS) entry which is preliminary data.</text>
</comment>
<name>A0A9D9NBK5_9BACT</name>
<dbReference type="AlphaFoldDB" id="A0A9D9NBK5"/>
<proteinExistence type="predicted"/>
<protein>
    <submittedName>
        <fullName evidence="2">Uncharacterized protein</fullName>
    </submittedName>
</protein>